<dbReference type="Proteomes" id="UP001159427">
    <property type="component" value="Unassembled WGS sequence"/>
</dbReference>
<dbReference type="PROSITE" id="PS50105">
    <property type="entry name" value="SAM_DOMAIN"/>
    <property type="match status" value="1"/>
</dbReference>
<feature type="domain" description="SAM" evidence="4">
    <location>
        <begin position="555"/>
        <end position="618"/>
    </location>
</feature>
<name>A0ABN8MI51_9CNID</name>
<dbReference type="SUPFAM" id="SSF47769">
    <property type="entry name" value="SAM/Pointed domain"/>
    <property type="match status" value="1"/>
</dbReference>
<dbReference type="PANTHER" id="PTHR14454">
    <property type="entry name" value="GRB2-ASSOCIATED AND REGULATOR OF MAPK PROTEIN FAMILY MEMBER"/>
    <property type="match status" value="1"/>
</dbReference>
<evidence type="ECO:0000313" key="5">
    <source>
        <dbReference type="EMBL" id="CAH3027694.1"/>
    </source>
</evidence>
<feature type="compositionally biased region" description="Acidic residues" evidence="3">
    <location>
        <begin position="449"/>
        <end position="477"/>
    </location>
</feature>
<reference evidence="5 6" key="1">
    <citation type="submission" date="2022-05" db="EMBL/GenBank/DDBJ databases">
        <authorList>
            <consortium name="Genoscope - CEA"/>
            <person name="William W."/>
        </authorList>
    </citation>
    <scope>NUCLEOTIDE SEQUENCE [LARGE SCALE GENOMIC DNA]</scope>
</reference>
<dbReference type="SMART" id="SM00454">
    <property type="entry name" value="SAM"/>
    <property type="match status" value="1"/>
</dbReference>
<feature type="compositionally biased region" description="Acidic residues" evidence="3">
    <location>
        <begin position="400"/>
        <end position="413"/>
    </location>
</feature>
<dbReference type="CDD" id="cd09487">
    <property type="entry name" value="SAM_superfamily"/>
    <property type="match status" value="1"/>
</dbReference>
<comment type="similarity">
    <text evidence="1">Belongs to the GAREM family.</text>
</comment>
<dbReference type="InterPro" id="IPR001660">
    <property type="entry name" value="SAM"/>
</dbReference>
<dbReference type="InterPro" id="IPR013761">
    <property type="entry name" value="SAM/pointed_sf"/>
</dbReference>
<sequence>MFDDITWSTTSYSLKGFIDYFSLPQLVKVEHGLYSEEEANTLSAEQILTLHYTKRTDKVFTKAADRKPFYIPINFPGKVEILPTFCQDMYYSVQDIVDEPSIKFIKAVHDSPPSFGLKAGDILKLVKTVEEYREKYVLCEFSNKTRDLVKLPLSFKAAFVPLAKAETFHLQEVLNSQSAFKLPVRVKFSCCETLIQDVNKDIDLLSFGSVLLKEKLEESTIIATSRWDNTVTVVMIPTDLDVTVHPAEGAINGDSTYARFCREIHDGADLEKVELSLSNYLRVEEKPNVDVLYDYVEVRPRLPPRDSASSLLEVNDDSSDDYLDIPPPRPPKPEYLHSPPLSPKHAPSQLQQHGDRKSFENMPSDGHNEGPPPPVRTASLQPSNDNHLEGYQHDDNQPDSAEEDYLYPEEFDMERETPQTLPKTPPPTLPKPLGHLMRQAHPHFPSPGDGDDNDDDDYDEEDYLNTEDNSDFDDSSEEHDYLYPEYPVYENSEVTSTAMKPQPRHGQSKGTWLSKFFRKTTPKSSKMTSSSSSSATYSTNQDYSSSDFPDDLSSVSVAELGECLRKLNLEKHVDTFSSNQIDGKLFVTFDKELLSSLGVDNVFEQAKLMNFINGWRPRK</sequence>
<feature type="region of interest" description="Disordered" evidence="3">
    <location>
        <begin position="522"/>
        <end position="548"/>
    </location>
</feature>
<keyword evidence="2" id="KW-0597">Phosphoprotein</keyword>
<dbReference type="InterPro" id="IPR025946">
    <property type="entry name" value="CABIT_dom"/>
</dbReference>
<dbReference type="EMBL" id="CALNXI010000467">
    <property type="protein sequence ID" value="CAH3027694.1"/>
    <property type="molecule type" value="Genomic_DNA"/>
</dbReference>
<gene>
    <name evidence="5" type="ORF">PEVE_00032188</name>
</gene>
<comment type="caution">
    <text evidence="5">The sequence shown here is derived from an EMBL/GenBank/DDBJ whole genome shotgun (WGS) entry which is preliminary data.</text>
</comment>
<keyword evidence="6" id="KW-1185">Reference proteome</keyword>
<feature type="compositionally biased region" description="Acidic residues" evidence="3">
    <location>
        <begin position="314"/>
        <end position="323"/>
    </location>
</feature>
<feature type="compositionally biased region" description="Low complexity" evidence="3">
    <location>
        <begin position="522"/>
        <end position="539"/>
    </location>
</feature>
<accession>A0ABN8MI51</accession>
<evidence type="ECO:0000256" key="2">
    <source>
        <dbReference type="ARBA" id="ARBA00022553"/>
    </source>
</evidence>
<organism evidence="5 6">
    <name type="scientific">Porites evermanni</name>
    <dbReference type="NCBI Taxonomy" id="104178"/>
    <lineage>
        <taxon>Eukaryota</taxon>
        <taxon>Metazoa</taxon>
        <taxon>Cnidaria</taxon>
        <taxon>Anthozoa</taxon>
        <taxon>Hexacorallia</taxon>
        <taxon>Scleractinia</taxon>
        <taxon>Fungiina</taxon>
        <taxon>Poritidae</taxon>
        <taxon>Porites</taxon>
    </lineage>
</organism>
<dbReference type="Pfam" id="PF00536">
    <property type="entry name" value="SAM_1"/>
    <property type="match status" value="1"/>
</dbReference>
<evidence type="ECO:0000259" key="4">
    <source>
        <dbReference type="PROSITE" id="PS50105"/>
    </source>
</evidence>
<dbReference type="InterPro" id="IPR052281">
    <property type="entry name" value="GAREM"/>
</dbReference>
<evidence type="ECO:0000256" key="3">
    <source>
        <dbReference type="SAM" id="MobiDB-lite"/>
    </source>
</evidence>
<evidence type="ECO:0000313" key="6">
    <source>
        <dbReference type="Proteomes" id="UP001159427"/>
    </source>
</evidence>
<feature type="region of interest" description="Disordered" evidence="3">
    <location>
        <begin position="303"/>
        <end position="479"/>
    </location>
</feature>
<proteinExistence type="inferred from homology"/>
<protein>
    <recommendedName>
        <fullName evidence="4">SAM domain-containing protein</fullName>
    </recommendedName>
</protein>
<evidence type="ECO:0000256" key="1">
    <source>
        <dbReference type="ARBA" id="ARBA00006392"/>
    </source>
</evidence>
<feature type="compositionally biased region" description="Basic and acidic residues" evidence="3">
    <location>
        <begin position="386"/>
        <end position="396"/>
    </location>
</feature>
<dbReference type="PANTHER" id="PTHR14454:SF11">
    <property type="entry name" value="SERRANO, ISOFORM F"/>
    <property type="match status" value="1"/>
</dbReference>
<dbReference type="Pfam" id="PF12736">
    <property type="entry name" value="CABIT"/>
    <property type="match status" value="1"/>
</dbReference>
<dbReference type="Gene3D" id="1.10.150.50">
    <property type="entry name" value="Transcription Factor, Ets-1"/>
    <property type="match status" value="1"/>
</dbReference>